<dbReference type="SUPFAM" id="SSF52540">
    <property type="entry name" value="P-loop containing nucleoside triphosphate hydrolases"/>
    <property type="match status" value="1"/>
</dbReference>
<evidence type="ECO:0000259" key="1">
    <source>
        <dbReference type="Pfam" id="PF19975"/>
    </source>
</evidence>
<proteinExistence type="predicted"/>
<dbReference type="Pfam" id="PF19975">
    <property type="entry name" value="DO-GTPase1"/>
    <property type="match status" value="1"/>
</dbReference>
<dbReference type="AlphaFoldDB" id="A0A927GAV4"/>
<evidence type="ECO:0000313" key="3">
    <source>
        <dbReference type="Proteomes" id="UP000598820"/>
    </source>
</evidence>
<dbReference type="InterPro" id="IPR045530">
    <property type="entry name" value="DO-GTPase1"/>
</dbReference>
<sequence>MNQSHQLLIIGGPNAGKTHFVCQLYNRLDAKRSTYHMVTAPLDLTVIKSVIGRLAQGLSGEHTESGLNEEINFVVANKYKEIALSFPDYAGEQIRTLVRDRLVSSRWYELITQSDEWLLLIRPDEIPTLEDITTRGLANVEDLKSRFAIVPKQVELAPPSFYIELLQMMLYIKGKSVITPVIEPRLTIALSCWDTLNLSSSGVTPFGELQKRLPFLATFLETAWAHDSWRVCGLSSLGRTLDTKVPDDDFVDEGPETAGYLVLPSGEHDPDLTKLITF</sequence>
<name>A0A927GAV4_9BACT</name>
<dbReference type="EMBL" id="JACWZY010000056">
    <property type="protein sequence ID" value="MBD2705430.1"/>
    <property type="molecule type" value="Genomic_DNA"/>
</dbReference>
<accession>A0A927GAV4</accession>
<organism evidence="2 3">
    <name type="scientific">Spirosoma profusum</name>
    <dbReference type="NCBI Taxonomy" id="2771354"/>
    <lineage>
        <taxon>Bacteria</taxon>
        <taxon>Pseudomonadati</taxon>
        <taxon>Bacteroidota</taxon>
        <taxon>Cytophagia</taxon>
        <taxon>Cytophagales</taxon>
        <taxon>Cytophagaceae</taxon>
        <taxon>Spirosoma</taxon>
    </lineage>
</organism>
<dbReference type="InterPro" id="IPR027417">
    <property type="entry name" value="P-loop_NTPase"/>
</dbReference>
<comment type="caution">
    <text evidence="2">The sequence shown here is derived from an EMBL/GenBank/DDBJ whole genome shotgun (WGS) entry which is preliminary data.</text>
</comment>
<gene>
    <name evidence="2" type="ORF">IC229_32770</name>
</gene>
<keyword evidence="3" id="KW-1185">Reference proteome</keyword>
<dbReference type="RefSeq" id="WP_190892827.1">
    <property type="nucleotide sequence ID" value="NZ_JACWZY010000056.1"/>
</dbReference>
<feature type="domain" description="Double-GTPase 1" evidence="1">
    <location>
        <begin position="8"/>
        <end position="276"/>
    </location>
</feature>
<protein>
    <recommendedName>
        <fullName evidence="1">Double-GTPase 1 domain-containing protein</fullName>
    </recommendedName>
</protein>
<dbReference type="Proteomes" id="UP000598820">
    <property type="component" value="Unassembled WGS sequence"/>
</dbReference>
<evidence type="ECO:0000313" key="2">
    <source>
        <dbReference type="EMBL" id="MBD2705430.1"/>
    </source>
</evidence>
<reference evidence="2" key="1">
    <citation type="submission" date="2020-09" db="EMBL/GenBank/DDBJ databases">
        <authorList>
            <person name="Kim M.K."/>
        </authorList>
    </citation>
    <scope>NUCLEOTIDE SEQUENCE</scope>
    <source>
        <strain evidence="2">BT702</strain>
    </source>
</reference>